<dbReference type="Pfam" id="PF14441">
    <property type="entry name" value="OTT_1508_deam"/>
    <property type="match status" value="1"/>
</dbReference>
<reference evidence="1" key="2">
    <citation type="submission" date="2020-05" db="EMBL/GenBank/DDBJ databases">
        <authorList>
            <person name="Kim H.-S."/>
            <person name="Proctor R.H."/>
            <person name="Brown D.W."/>
        </authorList>
    </citation>
    <scope>NUCLEOTIDE SEQUENCE</scope>
    <source>
        <strain evidence="1">NRRL 20472</strain>
    </source>
</reference>
<gene>
    <name evidence="1" type="ORF">FSARC_13851</name>
</gene>
<accession>A0A8H4WRE6</accession>
<dbReference type="AlphaFoldDB" id="A0A8H4WRE6"/>
<dbReference type="EMBL" id="JABEXW010001072">
    <property type="protein sequence ID" value="KAF4948033.1"/>
    <property type="molecule type" value="Genomic_DNA"/>
</dbReference>
<dbReference type="OrthoDB" id="248923at2759"/>
<organism evidence="1 2">
    <name type="scientific">Fusarium sarcochroum</name>
    <dbReference type="NCBI Taxonomy" id="1208366"/>
    <lineage>
        <taxon>Eukaryota</taxon>
        <taxon>Fungi</taxon>
        <taxon>Dikarya</taxon>
        <taxon>Ascomycota</taxon>
        <taxon>Pezizomycotina</taxon>
        <taxon>Sordariomycetes</taxon>
        <taxon>Hypocreomycetidae</taxon>
        <taxon>Hypocreales</taxon>
        <taxon>Nectriaceae</taxon>
        <taxon>Fusarium</taxon>
        <taxon>Fusarium lateritium species complex</taxon>
    </lineage>
</organism>
<keyword evidence="2" id="KW-1185">Reference proteome</keyword>
<name>A0A8H4WRE6_9HYPO</name>
<proteinExistence type="predicted"/>
<dbReference type="InterPro" id="IPR027796">
    <property type="entry name" value="OTT_1508_deam-like"/>
</dbReference>
<evidence type="ECO:0000313" key="1">
    <source>
        <dbReference type="EMBL" id="KAF4948033.1"/>
    </source>
</evidence>
<reference evidence="1" key="1">
    <citation type="journal article" date="2020" name="BMC Genomics">
        <title>Correction to: Identification and distribution of gene clusters required for synthesis of sphingolipid metabolism inhibitors in diverse species of the filamentous fungus Fusarium.</title>
        <authorList>
            <person name="Kim H.S."/>
            <person name="Lohmar J.M."/>
            <person name="Busman M."/>
            <person name="Brown D.W."/>
            <person name="Naumann T.A."/>
            <person name="Divon H.H."/>
            <person name="Lysoe E."/>
            <person name="Uhlig S."/>
            <person name="Proctor R.H."/>
        </authorList>
    </citation>
    <scope>NUCLEOTIDE SEQUENCE</scope>
    <source>
        <strain evidence="1">NRRL 20472</strain>
    </source>
</reference>
<sequence>MATSQSNSKSISQTEPAILKELRSVILPAHDDTIWSGTALQGRENEVNAAMYSIASTQREQPVYFTARQNFESTENRFLDRLALLFAHKKKRDTHLHVTATGLATDDSNVYVIVAKSDGLAADEDFRAELEYWFRSKDQNTTVECRAVINFWEDRLRFYINEFKKVNDKTWNLSKKSGPMWKIFALNAPDSRRPKTCAKALFFRLWQRPSRHDYRGPLTRLESKSTDDSLQNYLKLIRFLELLAMPEAIWQALLECQEKVKSKGKKVHIVPVQKVDLATRYTIPEKQLHDQALLDTVALVETLKGWAGEDVSSTSALLDAKILCYQYLSSKRPLSPNGKQLVELEGDLMSERARLDGFNEPEQIEKRQRLSNALRSAKVPRTHKYLHCELQILMVLQQVQSHYQLNLHDFIGCSKLSCYMCWEMLKTSHYKTRGTHGNIYSL</sequence>
<evidence type="ECO:0000313" key="2">
    <source>
        <dbReference type="Proteomes" id="UP000622797"/>
    </source>
</evidence>
<dbReference type="Proteomes" id="UP000622797">
    <property type="component" value="Unassembled WGS sequence"/>
</dbReference>
<comment type="caution">
    <text evidence="1">The sequence shown here is derived from an EMBL/GenBank/DDBJ whole genome shotgun (WGS) entry which is preliminary data.</text>
</comment>
<protein>
    <submittedName>
        <fullName evidence="1">Uncharacterized protein</fullName>
    </submittedName>
</protein>